<comment type="caution">
    <text evidence="1">The sequence shown here is derived from an EMBL/GenBank/DDBJ whole genome shotgun (WGS) entry which is preliminary data.</text>
</comment>
<dbReference type="EMBL" id="OPYN01000085">
    <property type="protein sequence ID" value="SPO60436.1"/>
    <property type="molecule type" value="Genomic_DNA"/>
</dbReference>
<dbReference type="AlphaFoldDB" id="A0AAQ1P8F9"/>
<name>A0AAQ1P8F9_9PSED</name>
<evidence type="ECO:0000313" key="1">
    <source>
        <dbReference type="EMBL" id="SPO60436.1"/>
    </source>
</evidence>
<reference evidence="1 2" key="1">
    <citation type="submission" date="2018-02" db="EMBL/GenBank/DDBJ databases">
        <authorList>
            <person name="Dubost A."/>
        </authorList>
    </citation>
    <scope>NUCLEOTIDE SEQUENCE [LARGE SCALE GENOMIC DNA]</scope>
    <source>
        <strain evidence="2">JV551A3</strain>
    </source>
</reference>
<accession>A0AAQ1P8F9</accession>
<protein>
    <submittedName>
        <fullName evidence="1">Uncharacterized protein</fullName>
    </submittedName>
</protein>
<gene>
    <name evidence="1" type="ORF">JV551A3_V1_850057</name>
</gene>
<keyword evidence="2" id="KW-1185">Reference proteome</keyword>
<dbReference type="Proteomes" id="UP000294335">
    <property type="component" value="Unassembled WGS sequence"/>
</dbReference>
<organism evidence="1 2">
    <name type="scientific">Pseudomonas inefficax</name>
    <dbReference type="NCBI Taxonomy" id="2078786"/>
    <lineage>
        <taxon>Bacteria</taxon>
        <taxon>Pseudomonadati</taxon>
        <taxon>Pseudomonadota</taxon>
        <taxon>Gammaproteobacteria</taxon>
        <taxon>Pseudomonadales</taxon>
        <taxon>Pseudomonadaceae</taxon>
        <taxon>Pseudomonas</taxon>
    </lineage>
</organism>
<proteinExistence type="predicted"/>
<sequence length="55" mass="6267">MKGRRKVKTEKWRIKSEQERSAQELLRGRAQTQGRFIDIAAQAGNKMEPVGRLAG</sequence>
<evidence type="ECO:0000313" key="2">
    <source>
        <dbReference type="Proteomes" id="UP000294335"/>
    </source>
</evidence>